<dbReference type="PANTHER" id="PTHR47018:SF3">
    <property type="entry name" value="MYCBP-ASSOCIATED PROTEIN"/>
    <property type="match status" value="1"/>
</dbReference>
<organism evidence="2 3">
    <name type="scientific">Batillaria attramentaria</name>
    <dbReference type="NCBI Taxonomy" id="370345"/>
    <lineage>
        <taxon>Eukaryota</taxon>
        <taxon>Metazoa</taxon>
        <taxon>Spiralia</taxon>
        <taxon>Lophotrochozoa</taxon>
        <taxon>Mollusca</taxon>
        <taxon>Gastropoda</taxon>
        <taxon>Caenogastropoda</taxon>
        <taxon>Sorbeoconcha</taxon>
        <taxon>Cerithioidea</taxon>
        <taxon>Batillariidae</taxon>
        <taxon>Batillaria</taxon>
    </lineage>
</organism>
<evidence type="ECO:0000313" key="2">
    <source>
        <dbReference type="EMBL" id="KAK7467983.1"/>
    </source>
</evidence>
<dbReference type="AlphaFoldDB" id="A0ABD0JAZ4"/>
<name>A0ABD0JAZ4_9CAEN</name>
<dbReference type="PANTHER" id="PTHR47018">
    <property type="entry name" value="CXC DOMAIN-CONTAINING PROTEIN-RELATED"/>
    <property type="match status" value="1"/>
</dbReference>
<gene>
    <name evidence="2" type="ORF">BaRGS_00036789</name>
</gene>
<keyword evidence="3" id="KW-1185">Reference proteome</keyword>
<dbReference type="Proteomes" id="UP001519460">
    <property type="component" value="Unassembled WGS sequence"/>
</dbReference>
<dbReference type="EMBL" id="JACVVK020000528">
    <property type="protein sequence ID" value="KAK7467983.1"/>
    <property type="molecule type" value="Genomic_DNA"/>
</dbReference>
<comment type="caution">
    <text evidence="2">The sequence shown here is derived from an EMBL/GenBank/DDBJ whole genome shotgun (WGS) entry which is preliminary data.</text>
</comment>
<feature type="compositionally biased region" description="Low complexity" evidence="1">
    <location>
        <begin position="214"/>
        <end position="223"/>
    </location>
</feature>
<reference evidence="2 3" key="1">
    <citation type="journal article" date="2023" name="Sci. Data">
        <title>Genome assembly of the Korean intertidal mud-creeper Batillaria attramentaria.</title>
        <authorList>
            <person name="Patra A.K."/>
            <person name="Ho P.T."/>
            <person name="Jun S."/>
            <person name="Lee S.J."/>
            <person name="Kim Y."/>
            <person name="Won Y.J."/>
        </authorList>
    </citation>
    <scope>NUCLEOTIDE SEQUENCE [LARGE SCALE GENOMIC DNA]</scope>
    <source>
        <strain evidence="2">Wonlab-2016</strain>
    </source>
</reference>
<evidence type="ECO:0000313" key="3">
    <source>
        <dbReference type="Proteomes" id="UP001519460"/>
    </source>
</evidence>
<feature type="region of interest" description="Disordered" evidence="1">
    <location>
        <begin position="214"/>
        <end position="250"/>
    </location>
</feature>
<accession>A0ABD0JAZ4</accession>
<protein>
    <submittedName>
        <fullName evidence="2">Uncharacterized protein</fullName>
    </submittedName>
</protein>
<evidence type="ECO:0000256" key="1">
    <source>
        <dbReference type="SAM" id="MobiDB-lite"/>
    </source>
</evidence>
<sequence>MSEKTCVIHCVSGAETEEISCFTDIRWKTVLQCCEQWVNLDGCERERAQLLTQKPERSDGDGYHDACYKAFTHKVRIAQAEKRVAKGKLVRKPSPVRKVLRKREDRRPSNILPPVCIICRKEKWVKRKGTGTRTRETLLQGGSEGHGFLEAASLLHREDILRDLNYKDDLLAVEAKYHASCYKQFMMSAVAFFPSPRSRDHNSSRIIDPADIVSSSECDSSSDVESDKGSSGDEEVEGVEDTMSARCTTTEDSHELRNVFMASLAVRNAVKQAPPFKPSTWPPPAEEMTEERIVSLVPPVLFNMLAWICGLSSEPQVDQVDVEPEARRRILSIAQDILFLANPCCTPPKHFMLSIISMAVRHITGSKRVIDILNGLGHSASHSTVQRLETDMAEFQLLQPVPATLRQNTFTTLVWDNIDFVEETTNGMNTTHCVNGIAIQTQTEERERNNGNTVPVTITRKRRRSLQVTPEAIPIFTKQRRIDPDLPQASGTDAEYRELENDKLEDGAFFLLKTKLNEGEPVQLTWAGYHTVLQQHVPPLSTITYLPVIDASATEWSTVNEILKRSVQIAESLNLHEVVIVADQAIYSKAQQLRWGNADFIQHLVLRMGEFHTLMAFLGAIGKRFQQSVLEAILTECGTVASGSMKGVLSGRHYNRALRAHKQLAEALACLRLEAFLQQQEPDTQESYKETFDLLAEHWSEGKFTDAVFSAECTRLLRDFSHYNAERSQLHPTYAFWSSYLDMVQLMLLFLRASREGNWSLHLAAVHRMLPWFFALDRVNYARYMSIYYREMVALPATHPSTHAHLLDGQFSVQRQSSYGFAKVACDQTIEQTINREAKSKAGWKGFSLRKNAVCRWVMSSHARGRMTEQCENLAGHSREEMPTRKDMEPGEVRKHEEMVAAVKTYIREHINPFTVESLNLINISSGVVASGDVARHLSSAMQTGETQYRKFVEDRFVKKEQSVFATLKSLKLKTFAENTVKSSSESSEKRTTLIATNKLLSRLLTISQREQVDLKDVVRYALAEIPPALGNGDGSMTKTNK</sequence>
<proteinExistence type="predicted"/>